<dbReference type="OrthoDB" id="263283at2759"/>
<sequence length="744" mass="83742">MPLTPAYSLVPTSPSSTNNEDDFEGSWPSNTPRYGRYRLASLVANQRARFARRPHTVTVAALSTLCILVLLTVVYDHSISLDLSPEREPTVRDCFELPADELVWQTTQLPSEHSQLCPFDPEPFAILRDPLPSPKVEQNAVKWSNECLEAMLADGQVHPRSCDQKSPQQNINLVWTWVNGSSTLLELTRHDRITQVSGSPQPDMEADDAVAGLAAKLFRDHDELRHSVRAALQHFNAASDAAAKFFIVGSDLPVSVQGSIEGEPTTTGARVGQLPAWLDPDEIGVDGSFTSWSKDGKQTQLHIKHHRDIFSHYDGTVFNSLAIESQFSNLDRIGVSDIFVYIVSQECGIGRDLSPRDFHMGEQGIVMRMQNYITISPDPDVPQHDGLEWESLQYSNLLLSDRFGRRFRPYPAHLAKTLSIPMLKEVSETWAEQATLVSRHPFRGMRHMEGQQPGQPADMYMVFMEHHWIVERWREALLWSWVVARGEYRAKSQGESGPDVWSKSVAQQAWRELGGWLDVDNMQVRRAPRKTLEKSDEWAGAKATTVVFSSLDGYPYSEDIGEQGWVSEGDVCGLNFEHCFSVHDSASRTFQRIAFEEPTTCGDCILRALINQSGERGLEAFLPPMSEKPYSTSQQAPPRLPLSPRWQETDFSLSSVLPEQGNVRQFVLHMLQRYRFILGETPFMFSIVTDPQSAIQNVEAITADPTLAILCVNDDVAEDDDGVRGILETWMDGRWNQSAGWERS</sequence>
<feature type="domain" description="Stealth protein CR3 conserved region 3" evidence="3">
    <location>
        <begin position="412"/>
        <end position="471"/>
    </location>
</feature>
<reference evidence="4 5" key="1">
    <citation type="journal article" date="2019" name="Fungal Biol. Biotechnol.">
        <title>Draft genome sequence of fastidious pathogen Ceratobasidium theobromae, which causes vascular-streak dieback in Theobroma cacao.</title>
        <authorList>
            <person name="Ali S.S."/>
            <person name="Asman A."/>
            <person name="Shao J."/>
            <person name="Firmansyah A.P."/>
            <person name="Susilo A.W."/>
            <person name="Rosmana A."/>
            <person name="McMahon P."/>
            <person name="Junaid M."/>
            <person name="Guest D."/>
            <person name="Kheng T.Y."/>
            <person name="Meinhardt L.W."/>
            <person name="Bailey B.A."/>
        </authorList>
    </citation>
    <scope>NUCLEOTIDE SEQUENCE [LARGE SCALE GENOMIC DNA]</scope>
    <source>
        <strain evidence="4 5">CT2</strain>
    </source>
</reference>
<proteinExistence type="predicted"/>
<organism evidence="4 5">
    <name type="scientific">Ceratobasidium theobromae</name>
    <dbReference type="NCBI Taxonomy" id="1582974"/>
    <lineage>
        <taxon>Eukaryota</taxon>
        <taxon>Fungi</taxon>
        <taxon>Dikarya</taxon>
        <taxon>Basidiomycota</taxon>
        <taxon>Agaricomycotina</taxon>
        <taxon>Agaricomycetes</taxon>
        <taxon>Cantharellales</taxon>
        <taxon>Ceratobasidiaceae</taxon>
        <taxon>Ceratobasidium</taxon>
    </lineage>
</organism>
<dbReference type="Proteomes" id="UP000383932">
    <property type="component" value="Unassembled WGS sequence"/>
</dbReference>
<feature type="region of interest" description="Disordered" evidence="2">
    <location>
        <begin position="1"/>
        <end position="29"/>
    </location>
</feature>
<dbReference type="Pfam" id="PF17102">
    <property type="entry name" value="Stealth_CR3"/>
    <property type="match status" value="1"/>
</dbReference>
<dbReference type="EMBL" id="SSOP01000053">
    <property type="protein sequence ID" value="KAB5592824.1"/>
    <property type="molecule type" value="Genomic_DNA"/>
</dbReference>
<dbReference type="PANTHER" id="PTHR24045">
    <property type="match status" value="1"/>
</dbReference>
<keyword evidence="1 4" id="KW-0808">Transferase</keyword>
<dbReference type="GO" id="GO:0046835">
    <property type="term" value="P:carbohydrate phosphorylation"/>
    <property type="evidence" value="ECO:0007669"/>
    <property type="project" value="TreeGrafter"/>
</dbReference>
<evidence type="ECO:0000259" key="3">
    <source>
        <dbReference type="Pfam" id="PF17102"/>
    </source>
</evidence>
<dbReference type="InterPro" id="IPR031357">
    <property type="entry name" value="Stealth_CR3"/>
</dbReference>
<evidence type="ECO:0000313" key="5">
    <source>
        <dbReference type="Proteomes" id="UP000383932"/>
    </source>
</evidence>
<name>A0A5N5QMC1_9AGAM</name>
<protein>
    <submittedName>
        <fullName evidence="4">Xylosylphosphotransferase</fullName>
    </submittedName>
</protein>
<dbReference type="PANTHER" id="PTHR24045:SF0">
    <property type="entry name" value="N-ACETYLGLUCOSAMINE-1-PHOSPHOTRANSFERASE SUBUNITS ALPHA_BETA"/>
    <property type="match status" value="1"/>
</dbReference>
<comment type="caution">
    <text evidence="4">The sequence shown here is derived from an EMBL/GenBank/DDBJ whole genome shotgun (WGS) entry which is preliminary data.</text>
</comment>
<evidence type="ECO:0000256" key="1">
    <source>
        <dbReference type="ARBA" id="ARBA00022679"/>
    </source>
</evidence>
<dbReference type="GO" id="GO:0005794">
    <property type="term" value="C:Golgi apparatus"/>
    <property type="evidence" value="ECO:0007669"/>
    <property type="project" value="TreeGrafter"/>
</dbReference>
<accession>A0A5N5QMC1</accession>
<dbReference type="InterPro" id="IPR047141">
    <property type="entry name" value="Stealth"/>
</dbReference>
<keyword evidence="5" id="KW-1185">Reference proteome</keyword>
<dbReference type="AlphaFoldDB" id="A0A5N5QMC1"/>
<evidence type="ECO:0000313" key="4">
    <source>
        <dbReference type="EMBL" id="KAB5592824.1"/>
    </source>
</evidence>
<dbReference type="GO" id="GO:0003976">
    <property type="term" value="F:UDP-N-acetylglucosamine-lysosomal-enzyme N-acetylglucosaminephosphotransferase activity"/>
    <property type="evidence" value="ECO:0007669"/>
    <property type="project" value="TreeGrafter"/>
</dbReference>
<gene>
    <name evidence="4" type="ORF">CTheo_3744</name>
</gene>
<evidence type="ECO:0000256" key="2">
    <source>
        <dbReference type="SAM" id="MobiDB-lite"/>
    </source>
</evidence>